<dbReference type="AlphaFoldDB" id="A0A418AJN3"/>
<sequence length="207" mass="23046">NKRKADEIAPDGEEGEVLLVDLTGEEEAETPEPFEAVQATSSWMKRPEGQTELERIAARGMFEGALQTLGSLVAVEQLLRERREEEAARKADEAERAAQEEQRRLREVETVARAQSAELPGAASTTWKLEVPATMVPREHFWTLEDLDFARVRMEEVQFVDASDEAFGMGRLGEATFEYVCDVTSDVNVVDEANEAGMPARVFEANA</sequence>
<keyword evidence="3" id="KW-1185">Reference proteome</keyword>
<keyword evidence="1" id="KW-0175">Coiled coil</keyword>
<dbReference type="Proteomes" id="UP000285060">
    <property type="component" value="Unassembled WGS sequence"/>
</dbReference>
<proteinExistence type="predicted"/>
<comment type="caution">
    <text evidence="2">The sequence shown here is derived from an EMBL/GenBank/DDBJ whole genome shotgun (WGS) entry which is preliminary data.</text>
</comment>
<name>A0A418AJN3_9STRA</name>
<gene>
    <name evidence="2" type="ORF">DYB32_008974</name>
</gene>
<feature type="non-terminal residue" evidence="2">
    <location>
        <position position="1"/>
    </location>
</feature>
<evidence type="ECO:0000313" key="2">
    <source>
        <dbReference type="EMBL" id="RHY24099.1"/>
    </source>
</evidence>
<dbReference type="VEuPathDB" id="FungiDB:H310_05239"/>
<evidence type="ECO:0000313" key="3">
    <source>
        <dbReference type="Proteomes" id="UP000285060"/>
    </source>
</evidence>
<reference evidence="2 3" key="1">
    <citation type="submission" date="2018-08" db="EMBL/GenBank/DDBJ databases">
        <title>Aphanomyces genome sequencing and annotation.</title>
        <authorList>
            <person name="Minardi D."/>
            <person name="Oidtmann B."/>
            <person name="Van Der Giezen M."/>
            <person name="Studholme D.J."/>
        </authorList>
    </citation>
    <scope>NUCLEOTIDE SEQUENCE [LARGE SCALE GENOMIC DNA]</scope>
    <source>
        <strain evidence="2 3">NJM0002</strain>
    </source>
</reference>
<evidence type="ECO:0000256" key="1">
    <source>
        <dbReference type="SAM" id="Coils"/>
    </source>
</evidence>
<accession>A0A418AJN3</accession>
<feature type="coiled-coil region" evidence="1">
    <location>
        <begin position="75"/>
        <end position="118"/>
    </location>
</feature>
<organism evidence="2 3">
    <name type="scientific">Aphanomyces invadans</name>
    <dbReference type="NCBI Taxonomy" id="157072"/>
    <lineage>
        <taxon>Eukaryota</taxon>
        <taxon>Sar</taxon>
        <taxon>Stramenopiles</taxon>
        <taxon>Oomycota</taxon>
        <taxon>Saprolegniomycetes</taxon>
        <taxon>Saprolegniales</taxon>
        <taxon>Verrucalvaceae</taxon>
        <taxon>Aphanomyces</taxon>
    </lineage>
</organism>
<protein>
    <submittedName>
        <fullName evidence="2">Uncharacterized protein</fullName>
    </submittedName>
</protein>
<dbReference type="EMBL" id="QUSY01001673">
    <property type="protein sequence ID" value="RHY24099.1"/>
    <property type="molecule type" value="Genomic_DNA"/>
</dbReference>